<feature type="transmembrane region" description="Helical" evidence="8">
    <location>
        <begin position="410"/>
        <end position="431"/>
    </location>
</feature>
<comment type="subcellular location">
    <subcellularLocation>
        <location evidence="1">Endomembrane system</location>
        <topology evidence="1">Multi-pass membrane protein</topology>
    </subcellularLocation>
</comment>
<feature type="transmembrane region" description="Helical" evidence="8">
    <location>
        <begin position="186"/>
        <end position="206"/>
    </location>
</feature>
<proteinExistence type="inferred from homology"/>
<dbReference type="PROSITE" id="PS51257">
    <property type="entry name" value="PROKAR_LIPOPROTEIN"/>
    <property type="match status" value="1"/>
</dbReference>
<dbReference type="PANTHER" id="PTHR31503:SF20">
    <property type="entry name" value="CA(2+)_H(+) EXCHANGER, PUTATIVE (EUROFUNG)-RELATED"/>
    <property type="match status" value="1"/>
</dbReference>
<dbReference type="InterPro" id="IPR004713">
    <property type="entry name" value="CaH_exchang"/>
</dbReference>
<evidence type="ECO:0000256" key="5">
    <source>
        <dbReference type="ARBA" id="ARBA00022989"/>
    </source>
</evidence>
<dbReference type="Pfam" id="PF01699">
    <property type="entry name" value="Na_Ca_ex"/>
    <property type="match status" value="2"/>
</dbReference>
<dbReference type="InterPro" id="IPR044880">
    <property type="entry name" value="NCX_ion-bd_dom_sf"/>
</dbReference>
<organism evidence="10 11">
    <name type="scientific">Aspergillus keveii</name>
    <dbReference type="NCBI Taxonomy" id="714993"/>
    <lineage>
        <taxon>Eukaryota</taxon>
        <taxon>Fungi</taxon>
        <taxon>Dikarya</taxon>
        <taxon>Ascomycota</taxon>
        <taxon>Pezizomycotina</taxon>
        <taxon>Eurotiomycetes</taxon>
        <taxon>Eurotiomycetidae</taxon>
        <taxon>Eurotiales</taxon>
        <taxon>Aspergillaceae</taxon>
        <taxon>Aspergillus</taxon>
        <taxon>Aspergillus subgen. Nidulantes</taxon>
    </lineage>
</organism>
<dbReference type="Proteomes" id="UP001610563">
    <property type="component" value="Unassembled WGS sequence"/>
</dbReference>
<feature type="transmembrane region" description="Helical" evidence="8">
    <location>
        <begin position="319"/>
        <end position="338"/>
    </location>
</feature>
<feature type="domain" description="Sodium/calcium exchanger membrane region" evidence="9">
    <location>
        <begin position="281"/>
        <end position="426"/>
    </location>
</feature>
<evidence type="ECO:0000256" key="8">
    <source>
        <dbReference type="SAM" id="Phobius"/>
    </source>
</evidence>
<evidence type="ECO:0000313" key="10">
    <source>
        <dbReference type="EMBL" id="KAL2782375.1"/>
    </source>
</evidence>
<keyword evidence="11" id="KW-1185">Reference proteome</keyword>
<feature type="transmembrane region" description="Helical" evidence="8">
    <location>
        <begin position="383"/>
        <end position="403"/>
    </location>
</feature>
<evidence type="ECO:0000256" key="6">
    <source>
        <dbReference type="ARBA" id="ARBA00023065"/>
    </source>
</evidence>
<dbReference type="InterPro" id="IPR004837">
    <property type="entry name" value="NaCa_Exmemb"/>
</dbReference>
<keyword evidence="6" id="KW-0406">Ion transport</keyword>
<feature type="domain" description="Sodium/calcium exchanger membrane region" evidence="9">
    <location>
        <begin position="51"/>
        <end position="206"/>
    </location>
</feature>
<protein>
    <recommendedName>
        <fullName evidence="9">Sodium/calcium exchanger membrane region domain-containing protein</fullName>
    </recommendedName>
</protein>
<keyword evidence="3" id="KW-0813">Transport</keyword>
<name>A0ABR4FGK3_9EURO</name>
<dbReference type="EMBL" id="JBFTWV010000478">
    <property type="protein sequence ID" value="KAL2782375.1"/>
    <property type="molecule type" value="Genomic_DNA"/>
</dbReference>
<feature type="transmembrane region" description="Helical" evidence="8">
    <location>
        <begin position="113"/>
        <end position="136"/>
    </location>
</feature>
<evidence type="ECO:0000256" key="7">
    <source>
        <dbReference type="ARBA" id="ARBA00023136"/>
    </source>
</evidence>
<dbReference type="PANTHER" id="PTHR31503">
    <property type="entry name" value="VACUOLAR CALCIUM ION TRANSPORTER"/>
    <property type="match status" value="1"/>
</dbReference>
<reference evidence="10 11" key="1">
    <citation type="submission" date="2024-07" db="EMBL/GenBank/DDBJ databases">
        <title>Section-level genome sequencing and comparative genomics of Aspergillus sections Usti and Cavernicolus.</title>
        <authorList>
            <consortium name="Lawrence Berkeley National Laboratory"/>
            <person name="Nybo J.L."/>
            <person name="Vesth T.C."/>
            <person name="Theobald S."/>
            <person name="Frisvad J.C."/>
            <person name="Larsen T.O."/>
            <person name="Kjaerboelling I."/>
            <person name="Rothschild-Mancinelli K."/>
            <person name="Lyhne E.K."/>
            <person name="Kogle M.E."/>
            <person name="Barry K."/>
            <person name="Clum A."/>
            <person name="Na H."/>
            <person name="Ledsgaard L."/>
            <person name="Lin J."/>
            <person name="Lipzen A."/>
            <person name="Kuo A."/>
            <person name="Riley R."/>
            <person name="Mondo S."/>
            <person name="Labutti K."/>
            <person name="Haridas S."/>
            <person name="Pangalinan J."/>
            <person name="Salamov A.A."/>
            <person name="Simmons B.A."/>
            <person name="Magnuson J.K."/>
            <person name="Chen J."/>
            <person name="Drula E."/>
            <person name="Henrissat B."/>
            <person name="Wiebenga A."/>
            <person name="Lubbers R.J."/>
            <person name="Gomes A.C."/>
            <person name="Makela M.R."/>
            <person name="Stajich J."/>
            <person name="Grigoriev I.V."/>
            <person name="Mortensen U.H."/>
            <person name="De Vries R.P."/>
            <person name="Baker S.E."/>
            <person name="Andersen M.R."/>
        </authorList>
    </citation>
    <scope>NUCLEOTIDE SEQUENCE [LARGE SCALE GENOMIC DNA]</scope>
    <source>
        <strain evidence="10 11">CBS 209.92</strain>
    </source>
</reference>
<evidence type="ECO:0000259" key="9">
    <source>
        <dbReference type="Pfam" id="PF01699"/>
    </source>
</evidence>
<dbReference type="Gene3D" id="1.20.1420.30">
    <property type="entry name" value="NCX, central ion-binding region"/>
    <property type="match status" value="2"/>
</dbReference>
<evidence type="ECO:0000256" key="1">
    <source>
        <dbReference type="ARBA" id="ARBA00004127"/>
    </source>
</evidence>
<feature type="transmembrane region" description="Helical" evidence="8">
    <location>
        <begin position="21"/>
        <end position="43"/>
    </location>
</feature>
<evidence type="ECO:0000256" key="2">
    <source>
        <dbReference type="ARBA" id="ARBA00008170"/>
    </source>
</evidence>
<keyword evidence="7 8" id="KW-0472">Membrane</keyword>
<gene>
    <name evidence="10" type="ORF">BJX66DRAFT_320886</name>
</gene>
<keyword evidence="4 8" id="KW-0812">Transmembrane</keyword>
<comment type="similarity">
    <text evidence="2">Belongs to the Ca(2+):cation antiporter (CaCA) (TC 2.A.19) family.</text>
</comment>
<accession>A0ABR4FGK3</accession>
<evidence type="ECO:0000313" key="11">
    <source>
        <dbReference type="Proteomes" id="UP001610563"/>
    </source>
</evidence>
<feature type="transmembrane region" description="Helical" evidence="8">
    <location>
        <begin position="148"/>
        <end position="166"/>
    </location>
</feature>
<feature type="transmembrane region" description="Helical" evidence="8">
    <location>
        <begin position="359"/>
        <end position="377"/>
    </location>
</feature>
<feature type="transmembrane region" description="Helical" evidence="8">
    <location>
        <begin position="277"/>
        <end position="299"/>
    </location>
</feature>
<evidence type="ECO:0000256" key="3">
    <source>
        <dbReference type="ARBA" id="ARBA00022448"/>
    </source>
</evidence>
<evidence type="ECO:0000256" key="4">
    <source>
        <dbReference type="ARBA" id="ARBA00022692"/>
    </source>
</evidence>
<sequence>MASEKRLLDRNARHRLFNEKTLLLIASILACAGFCATTVLHFTRPAHNAEFFLGVFSMIPISVIVQTCSEDLSLRLQHHGHEVAAGLSDAIFRNCVEFVFAIVALVGHEAKVAQTALTGGILTNTLLILGTCFFMGGFQKHTQTYPAILARLKSTLLIIGVASLMLPTAHKLCAEEVSTQGSGLTISRSASVVHLVLFVSYLCFFYHTQSDEEKDEDKDKYKFVRNILIPGSTAMAVTPEIAKTSFSPELSWQLRELSRKLREESQKQCGKTPKRPVAVNVILLCACVVVTTFVSLYVVESLEAPHHTLGLSKSFVGLILVPIVYGAAQHVGAAVRAGRKSATHEGTDWIIETALDSSIRISLFILPCVVLLGWALNEPNMSLLFDSFQVILLGIAISLVNYIMHSGSAYWLEGAMLIALYVLMAISIWFYPNDA</sequence>
<comment type="caution">
    <text evidence="10">The sequence shown here is derived from an EMBL/GenBank/DDBJ whole genome shotgun (WGS) entry which is preliminary data.</text>
</comment>
<keyword evidence="5 8" id="KW-1133">Transmembrane helix</keyword>